<protein>
    <submittedName>
        <fullName evidence="1">Uncharacterized protein</fullName>
    </submittedName>
</protein>
<name>A0A8F9XIM5_9BACT</name>
<proteinExistence type="predicted"/>
<evidence type="ECO:0000313" key="2">
    <source>
        <dbReference type="Proteomes" id="UP000825051"/>
    </source>
</evidence>
<dbReference type="RefSeq" id="WP_220165928.1">
    <property type="nucleotide sequence ID" value="NZ_CP080507.1"/>
</dbReference>
<sequence>MDLNLQPRATTCFVSGQPFEAGNRVASFLVRATSLDVVRYDVLEAQAAGFSPEGFVACSWVQAYKPRLAGENADRALKLTSENLFFTLIDPLTEPTPENTRLVQFLALMLERKRTLKPRGLSPDGTKNVYEHAKTKQRVEVPAGELTPEFFVLVQEQLSILVGTPKLKPAAGATTPAAVGGAGAEDQTTLADIATDTNSGL</sequence>
<evidence type="ECO:0000313" key="1">
    <source>
        <dbReference type="EMBL" id="QYM80560.1"/>
    </source>
</evidence>
<accession>A0A8F9XIM5</accession>
<keyword evidence="2" id="KW-1185">Reference proteome</keyword>
<organism evidence="1 2">
    <name type="scientific">Horticoccus luteus</name>
    <dbReference type="NCBI Taxonomy" id="2862869"/>
    <lineage>
        <taxon>Bacteria</taxon>
        <taxon>Pseudomonadati</taxon>
        <taxon>Verrucomicrobiota</taxon>
        <taxon>Opitutia</taxon>
        <taxon>Opitutales</taxon>
        <taxon>Opitutaceae</taxon>
        <taxon>Horticoccus</taxon>
    </lineage>
</organism>
<dbReference type="Proteomes" id="UP000825051">
    <property type="component" value="Chromosome"/>
</dbReference>
<reference evidence="1" key="1">
    <citation type="submission" date="2021-08" db="EMBL/GenBank/DDBJ databases">
        <title>Genome of a novel bacterium of the phylum Verrucomicrobia, Oleiharenicola sp. KSB-15.</title>
        <authorList>
            <person name="Chung J.-H."/>
            <person name="Ahn J.-H."/>
            <person name="Yoon Y."/>
            <person name="Kim D.-Y."/>
            <person name="An S.-H."/>
            <person name="Park I."/>
            <person name="Yeon J."/>
        </authorList>
    </citation>
    <scope>NUCLEOTIDE SEQUENCE</scope>
    <source>
        <strain evidence="1">KSB-15</strain>
    </source>
</reference>
<dbReference type="AlphaFoldDB" id="A0A8F9XIM5"/>
<dbReference type="EMBL" id="CP080507">
    <property type="protein sequence ID" value="QYM80560.1"/>
    <property type="molecule type" value="Genomic_DNA"/>
</dbReference>
<gene>
    <name evidence="1" type="ORF">K0B96_08125</name>
</gene>
<dbReference type="KEGG" id="ole:K0B96_08125"/>